<organism evidence="2 3">
    <name type="scientific">Candidatus Gottesmanbacteria bacterium RIFCSPLOWO2_01_FULL_43_11b</name>
    <dbReference type="NCBI Taxonomy" id="1798392"/>
    <lineage>
        <taxon>Bacteria</taxon>
        <taxon>Candidatus Gottesmaniibacteriota</taxon>
    </lineage>
</organism>
<protein>
    <recommendedName>
        <fullName evidence="4">Methyltransferase type 11 domain-containing protein</fullName>
    </recommendedName>
</protein>
<dbReference type="CDD" id="cd02440">
    <property type="entry name" value="AdoMet_MTases"/>
    <property type="match status" value="1"/>
</dbReference>
<name>A0A1F6AGS2_9BACT</name>
<reference evidence="2 3" key="1">
    <citation type="journal article" date="2016" name="Nat. Commun.">
        <title>Thousands of microbial genomes shed light on interconnected biogeochemical processes in an aquifer system.</title>
        <authorList>
            <person name="Anantharaman K."/>
            <person name="Brown C.T."/>
            <person name="Hug L.A."/>
            <person name="Sharon I."/>
            <person name="Castelle C.J."/>
            <person name="Probst A.J."/>
            <person name="Thomas B.C."/>
            <person name="Singh A."/>
            <person name="Wilkins M.J."/>
            <person name="Karaoz U."/>
            <person name="Brodie E.L."/>
            <person name="Williams K.H."/>
            <person name="Hubbard S.S."/>
            <person name="Banfield J.F."/>
        </authorList>
    </citation>
    <scope>NUCLEOTIDE SEQUENCE [LARGE SCALE GENOMIC DNA]</scope>
</reference>
<feature type="transmembrane region" description="Helical" evidence="1">
    <location>
        <begin position="174"/>
        <end position="191"/>
    </location>
</feature>
<dbReference type="SUPFAM" id="SSF53335">
    <property type="entry name" value="S-adenosyl-L-methionine-dependent methyltransferases"/>
    <property type="match status" value="1"/>
</dbReference>
<sequence length="248" mass="28774">MSKTYKTSHYDLIVKMEREHFWFQSRNRLLAHIVDRFIPKRAGKTFLEVGFGTGVVLAQLASLGLNVEGVDVNAEAVSIAKRRVHAKFYRSSLYSFIPGKQYDAIGAFDVLEHQSDDRKFLAKCYQLLKPNGLLFLTAPSGMWLWNSLDEYAGHKRRYEISKLLDVVNKAGFNVLYWNYWQMFTLPFFIIFRSRKKKLSEYLSVPPKIINSFFLFLSYLELPFFLRFRFPIGSSIVLIARAGLPTTTV</sequence>
<evidence type="ECO:0000313" key="3">
    <source>
        <dbReference type="Proteomes" id="UP000178759"/>
    </source>
</evidence>
<gene>
    <name evidence="2" type="ORF">A3A79_01980</name>
</gene>
<evidence type="ECO:0000256" key="1">
    <source>
        <dbReference type="SAM" id="Phobius"/>
    </source>
</evidence>
<dbReference type="EMBL" id="MFJV01000001">
    <property type="protein sequence ID" value="OGG23949.1"/>
    <property type="molecule type" value="Genomic_DNA"/>
</dbReference>
<evidence type="ECO:0000313" key="2">
    <source>
        <dbReference type="EMBL" id="OGG23949.1"/>
    </source>
</evidence>
<feature type="transmembrane region" description="Helical" evidence="1">
    <location>
        <begin position="212"/>
        <end position="229"/>
    </location>
</feature>
<dbReference type="STRING" id="1798392.A3A79_01980"/>
<dbReference type="InterPro" id="IPR029063">
    <property type="entry name" value="SAM-dependent_MTases_sf"/>
</dbReference>
<proteinExistence type="predicted"/>
<accession>A0A1F6AGS2</accession>
<dbReference type="PANTHER" id="PTHR43861">
    <property type="entry name" value="TRANS-ACONITATE 2-METHYLTRANSFERASE-RELATED"/>
    <property type="match status" value="1"/>
</dbReference>
<keyword evidence="1" id="KW-0812">Transmembrane</keyword>
<keyword evidence="1" id="KW-0472">Membrane</keyword>
<dbReference type="AlphaFoldDB" id="A0A1F6AGS2"/>
<comment type="caution">
    <text evidence="2">The sequence shown here is derived from an EMBL/GenBank/DDBJ whole genome shotgun (WGS) entry which is preliminary data.</text>
</comment>
<dbReference type="Proteomes" id="UP000178759">
    <property type="component" value="Unassembled WGS sequence"/>
</dbReference>
<dbReference type="Pfam" id="PF13489">
    <property type="entry name" value="Methyltransf_23"/>
    <property type="match status" value="1"/>
</dbReference>
<dbReference type="Gene3D" id="3.40.50.150">
    <property type="entry name" value="Vaccinia Virus protein VP39"/>
    <property type="match status" value="1"/>
</dbReference>
<keyword evidence="1" id="KW-1133">Transmembrane helix</keyword>
<evidence type="ECO:0008006" key="4">
    <source>
        <dbReference type="Google" id="ProtNLM"/>
    </source>
</evidence>